<sequence length="185" mass="21960">MEVKHIYLKIPDRDELHHRKAWMMDPETMAYNAGFDMKVDGYDKATGTIRKTDTQLQEWYDKWTTTKKMYFAYIYDAEEKIPVGEVYYQYQDDISAHMVGIVIASRYRGKGYAYPALIELERIAFEENGVEVLLDMFPEDRTEAVKLFMKAGFTKTDMGRQEIIFGKQKILRQFSLTKKQYKQKR</sequence>
<proteinExistence type="predicted"/>
<dbReference type="Proteomes" id="UP000779049">
    <property type="component" value="Unassembled WGS sequence"/>
</dbReference>
<name>A0ABS7L4R4_9FIRM</name>
<reference evidence="2 3" key="1">
    <citation type="journal article" date="2020" name="New Microbes New Infect">
        <title>Sellimonas caecigallum sp. nov., description and genome sequence of a new member of the Sellimonas genus isolated from the cecum of feral chicken.</title>
        <authorList>
            <person name="Wongkuna S."/>
            <person name="Ghimire S."/>
            <person name="Antony L."/>
            <person name="Chankhamhaengdecha S."/>
            <person name="Janvilisri T."/>
            <person name="Scaria J."/>
        </authorList>
    </citation>
    <scope>NUCLEOTIDE SEQUENCE [LARGE SCALE GENOMIC DNA]</scope>
    <source>
        <strain evidence="2 3">SW451</strain>
    </source>
</reference>
<feature type="domain" description="N-acetyltransferase" evidence="1">
    <location>
        <begin position="26"/>
        <end position="177"/>
    </location>
</feature>
<dbReference type="InterPro" id="IPR051531">
    <property type="entry name" value="N-acetyltransferase"/>
</dbReference>
<dbReference type="Pfam" id="PF13302">
    <property type="entry name" value="Acetyltransf_3"/>
    <property type="match status" value="1"/>
</dbReference>
<evidence type="ECO:0000313" key="3">
    <source>
        <dbReference type="Proteomes" id="UP000779049"/>
    </source>
</evidence>
<dbReference type="PANTHER" id="PTHR43792">
    <property type="entry name" value="GNAT FAMILY, PUTATIVE (AFU_ORTHOLOGUE AFUA_3G00765)-RELATED-RELATED"/>
    <property type="match status" value="1"/>
</dbReference>
<organism evidence="2 3">
    <name type="scientific">Sellimonas caecigallum</name>
    <dbReference type="NCBI Taxonomy" id="2592333"/>
    <lineage>
        <taxon>Bacteria</taxon>
        <taxon>Bacillati</taxon>
        <taxon>Bacillota</taxon>
        <taxon>Clostridia</taxon>
        <taxon>Lachnospirales</taxon>
        <taxon>Lachnospiraceae</taxon>
        <taxon>Sellimonas</taxon>
    </lineage>
</organism>
<dbReference type="PROSITE" id="PS51186">
    <property type="entry name" value="GNAT"/>
    <property type="match status" value="1"/>
</dbReference>
<evidence type="ECO:0000313" key="2">
    <source>
        <dbReference type="EMBL" id="MBY0758046.1"/>
    </source>
</evidence>
<protein>
    <submittedName>
        <fullName evidence="2">GNAT family N-acetyltransferase</fullName>
    </submittedName>
</protein>
<dbReference type="SUPFAM" id="SSF55729">
    <property type="entry name" value="Acyl-CoA N-acyltransferases (Nat)"/>
    <property type="match status" value="1"/>
</dbReference>
<dbReference type="InterPro" id="IPR016181">
    <property type="entry name" value="Acyl_CoA_acyltransferase"/>
</dbReference>
<comment type="caution">
    <text evidence="2">The sequence shown here is derived from an EMBL/GenBank/DDBJ whole genome shotgun (WGS) entry which is preliminary data.</text>
</comment>
<accession>A0ABS7L4R4</accession>
<keyword evidence="3" id="KW-1185">Reference proteome</keyword>
<gene>
    <name evidence="2" type="ORF">FLB61_02850</name>
</gene>
<dbReference type="InterPro" id="IPR000182">
    <property type="entry name" value="GNAT_dom"/>
</dbReference>
<evidence type="ECO:0000259" key="1">
    <source>
        <dbReference type="PROSITE" id="PS51186"/>
    </source>
</evidence>
<dbReference type="PANTHER" id="PTHR43792:SF13">
    <property type="entry name" value="ACETYLTRANSFERASE"/>
    <property type="match status" value="1"/>
</dbReference>
<dbReference type="EMBL" id="VIRV01000002">
    <property type="protein sequence ID" value="MBY0758046.1"/>
    <property type="molecule type" value="Genomic_DNA"/>
</dbReference>
<dbReference type="Gene3D" id="3.40.630.30">
    <property type="match status" value="1"/>
</dbReference>